<dbReference type="InterPro" id="IPR036271">
    <property type="entry name" value="Tet_transcr_reg_TetR-rel_C_sf"/>
</dbReference>
<feature type="domain" description="HTH tetR-type" evidence="3">
    <location>
        <begin position="15"/>
        <end position="75"/>
    </location>
</feature>
<dbReference type="Pfam" id="PF00440">
    <property type="entry name" value="TetR_N"/>
    <property type="match status" value="1"/>
</dbReference>
<proteinExistence type="predicted"/>
<sequence length="193" mass="21288">MITYPGVMPRPRSGSGTREAIHAAATRLFREQGYARTTVREIAAEAGADPALVIRHFRSKELLFLETMHLTLDDEPLLAVPLEQLGERFVEVLLDQEDLSRGVFLALLRGSNEPQIAERLRASHETVFVEPLRARLSGPDADVRARLAGALVGGLLYALWAVGDERLLAAGREELVSRYGPLLQQLLTPASDR</sequence>
<dbReference type="Pfam" id="PF17920">
    <property type="entry name" value="TetR_C_16"/>
    <property type="match status" value="1"/>
</dbReference>
<protein>
    <submittedName>
        <fullName evidence="4">TetR family transcriptional regulator</fullName>
    </submittedName>
</protein>
<dbReference type="InterPro" id="IPR050109">
    <property type="entry name" value="HTH-type_TetR-like_transc_reg"/>
</dbReference>
<dbReference type="PROSITE" id="PS50977">
    <property type="entry name" value="HTH_TETR_2"/>
    <property type="match status" value="1"/>
</dbReference>
<evidence type="ECO:0000256" key="2">
    <source>
        <dbReference type="PROSITE-ProRule" id="PRU00335"/>
    </source>
</evidence>
<dbReference type="PANTHER" id="PTHR30055:SF235">
    <property type="entry name" value="TRANSCRIPTIONAL REGULATORY PROTEIN"/>
    <property type="match status" value="1"/>
</dbReference>
<name>A0A8J3WBP1_PLARO</name>
<dbReference type="SUPFAM" id="SSF48498">
    <property type="entry name" value="Tetracyclin repressor-like, C-terminal domain"/>
    <property type="match status" value="1"/>
</dbReference>
<dbReference type="PRINTS" id="PR00455">
    <property type="entry name" value="HTHTETR"/>
</dbReference>
<dbReference type="Gene3D" id="1.10.357.10">
    <property type="entry name" value="Tetracycline Repressor, domain 2"/>
    <property type="match status" value="1"/>
</dbReference>
<dbReference type="EMBL" id="BOOI01000013">
    <property type="protein sequence ID" value="GIH83330.1"/>
    <property type="molecule type" value="Genomic_DNA"/>
</dbReference>
<feature type="DNA-binding region" description="H-T-H motif" evidence="2">
    <location>
        <begin position="38"/>
        <end position="57"/>
    </location>
</feature>
<dbReference type="InterPro" id="IPR009057">
    <property type="entry name" value="Homeodomain-like_sf"/>
</dbReference>
<dbReference type="GO" id="GO:0000976">
    <property type="term" value="F:transcription cis-regulatory region binding"/>
    <property type="evidence" value="ECO:0007669"/>
    <property type="project" value="TreeGrafter"/>
</dbReference>
<evidence type="ECO:0000256" key="1">
    <source>
        <dbReference type="ARBA" id="ARBA00023125"/>
    </source>
</evidence>
<dbReference type="SUPFAM" id="SSF46689">
    <property type="entry name" value="Homeodomain-like"/>
    <property type="match status" value="1"/>
</dbReference>
<keyword evidence="1 2" id="KW-0238">DNA-binding</keyword>
<accession>A0A8J3WBP1</accession>
<evidence type="ECO:0000259" key="3">
    <source>
        <dbReference type="PROSITE" id="PS50977"/>
    </source>
</evidence>
<gene>
    <name evidence="4" type="ORF">Pro02_17380</name>
</gene>
<reference evidence="4" key="1">
    <citation type="submission" date="2021-01" db="EMBL/GenBank/DDBJ databases">
        <title>Whole genome shotgun sequence of Planobispora rosea NBRC 15558.</title>
        <authorList>
            <person name="Komaki H."/>
            <person name="Tamura T."/>
        </authorList>
    </citation>
    <scope>NUCLEOTIDE SEQUENCE</scope>
    <source>
        <strain evidence="4">NBRC 15558</strain>
    </source>
</reference>
<dbReference type="InterPro" id="IPR041678">
    <property type="entry name" value="TetR_C_16"/>
</dbReference>
<dbReference type="GO" id="GO:0003700">
    <property type="term" value="F:DNA-binding transcription factor activity"/>
    <property type="evidence" value="ECO:0007669"/>
    <property type="project" value="TreeGrafter"/>
</dbReference>
<organism evidence="4 5">
    <name type="scientific">Planobispora rosea</name>
    <dbReference type="NCBI Taxonomy" id="35762"/>
    <lineage>
        <taxon>Bacteria</taxon>
        <taxon>Bacillati</taxon>
        <taxon>Actinomycetota</taxon>
        <taxon>Actinomycetes</taxon>
        <taxon>Streptosporangiales</taxon>
        <taxon>Streptosporangiaceae</taxon>
        <taxon>Planobispora</taxon>
    </lineage>
</organism>
<comment type="caution">
    <text evidence="4">The sequence shown here is derived from an EMBL/GenBank/DDBJ whole genome shotgun (WGS) entry which is preliminary data.</text>
</comment>
<dbReference type="Proteomes" id="UP000655044">
    <property type="component" value="Unassembled WGS sequence"/>
</dbReference>
<dbReference type="InterPro" id="IPR001647">
    <property type="entry name" value="HTH_TetR"/>
</dbReference>
<evidence type="ECO:0000313" key="5">
    <source>
        <dbReference type="Proteomes" id="UP000655044"/>
    </source>
</evidence>
<dbReference type="AlphaFoldDB" id="A0A8J3WBP1"/>
<keyword evidence="5" id="KW-1185">Reference proteome</keyword>
<evidence type="ECO:0000313" key="4">
    <source>
        <dbReference type="EMBL" id="GIH83330.1"/>
    </source>
</evidence>
<dbReference type="PANTHER" id="PTHR30055">
    <property type="entry name" value="HTH-TYPE TRANSCRIPTIONAL REGULATOR RUTR"/>
    <property type="match status" value="1"/>
</dbReference>